<dbReference type="Pfam" id="PF16041">
    <property type="entry name" value="APD1-4_M"/>
    <property type="match status" value="1"/>
</dbReference>
<keyword evidence="1" id="KW-0479">Metal-binding</keyword>
<organism evidence="8 9">
    <name type="scientific">Camelina sativa</name>
    <name type="common">False flax</name>
    <name type="synonym">Myagrum sativum</name>
    <dbReference type="NCBI Taxonomy" id="90675"/>
    <lineage>
        <taxon>Eukaryota</taxon>
        <taxon>Viridiplantae</taxon>
        <taxon>Streptophyta</taxon>
        <taxon>Embryophyta</taxon>
        <taxon>Tracheophyta</taxon>
        <taxon>Spermatophyta</taxon>
        <taxon>Magnoliopsida</taxon>
        <taxon>eudicotyledons</taxon>
        <taxon>Gunneridae</taxon>
        <taxon>Pentapetalae</taxon>
        <taxon>rosids</taxon>
        <taxon>malvids</taxon>
        <taxon>Brassicales</taxon>
        <taxon>Brassicaceae</taxon>
        <taxon>Camelineae</taxon>
        <taxon>Camelina</taxon>
    </lineage>
</organism>
<dbReference type="Pfam" id="PF16040">
    <property type="entry name" value="APD1-4_N"/>
    <property type="match status" value="1"/>
</dbReference>
<feature type="transmembrane region" description="Helical" evidence="5">
    <location>
        <begin position="277"/>
        <end position="295"/>
    </location>
</feature>
<reference evidence="8" key="1">
    <citation type="journal article" date="2014" name="Nat. Commun.">
        <title>The emerging biofuel crop Camelina sativa retains a highly undifferentiated hexaploid genome structure.</title>
        <authorList>
            <person name="Kagale S."/>
            <person name="Koh C."/>
            <person name="Nixon J."/>
            <person name="Bollina V."/>
            <person name="Clarke W.E."/>
            <person name="Tuteja R."/>
            <person name="Spillane C."/>
            <person name="Robinson S.J."/>
            <person name="Links M.G."/>
            <person name="Clarke C."/>
            <person name="Higgins E.E."/>
            <person name="Huebert T."/>
            <person name="Sharpe A.G."/>
            <person name="Parkin I.A."/>
        </authorList>
    </citation>
    <scope>NUCLEOTIDE SEQUENCE [LARGE SCALE GENOMIC DNA]</scope>
    <source>
        <strain evidence="8">cv. DH55</strain>
    </source>
</reference>
<name>A0ABM0Z1R7_CAMSA</name>
<dbReference type="GeneID" id="104785651"/>
<evidence type="ECO:0000256" key="5">
    <source>
        <dbReference type="SAM" id="Phobius"/>
    </source>
</evidence>
<reference evidence="9" key="2">
    <citation type="submission" date="2025-08" db="UniProtKB">
        <authorList>
            <consortium name="RefSeq"/>
        </authorList>
    </citation>
    <scope>IDENTIFICATION</scope>
    <source>
        <tissue evidence="9">Leaf</tissue>
    </source>
</reference>
<keyword evidence="8" id="KW-1185">Reference proteome</keyword>
<proteinExistence type="predicted"/>
<evidence type="ECO:0000259" key="7">
    <source>
        <dbReference type="Pfam" id="PF16041"/>
    </source>
</evidence>
<keyword evidence="5" id="KW-0812">Transmembrane</keyword>
<feature type="domain" description="E3 ubiquitin-protein ligase APD1-4 N-terminal" evidence="6">
    <location>
        <begin position="90"/>
        <end position="157"/>
    </location>
</feature>
<feature type="transmembrane region" description="Helical" evidence="5">
    <location>
        <begin position="29"/>
        <end position="53"/>
    </location>
</feature>
<dbReference type="PANTHER" id="PTHR46858">
    <property type="entry name" value="OS05G0521000 PROTEIN"/>
    <property type="match status" value="1"/>
</dbReference>
<protein>
    <submittedName>
        <fullName evidence="9">Uncharacterized protein LOC104785651</fullName>
    </submittedName>
</protein>
<accession>A0ABM0Z1R7</accession>
<evidence type="ECO:0000256" key="3">
    <source>
        <dbReference type="ARBA" id="ARBA00022833"/>
    </source>
</evidence>
<evidence type="ECO:0000256" key="1">
    <source>
        <dbReference type="ARBA" id="ARBA00022723"/>
    </source>
</evidence>
<feature type="domain" description="E3 ubiquitin-protein ligase APD1-4 middle" evidence="7">
    <location>
        <begin position="183"/>
        <end position="293"/>
    </location>
</feature>
<dbReference type="PANTHER" id="PTHR46858:SF5">
    <property type="entry name" value="E3 UBIQUITIN-PROTEIN LIGASE APD1-RELATED"/>
    <property type="match status" value="1"/>
</dbReference>
<dbReference type="Proteomes" id="UP000694864">
    <property type="component" value="Chromosome 5"/>
</dbReference>
<evidence type="ECO:0000256" key="4">
    <source>
        <dbReference type="SAM" id="MobiDB-lite"/>
    </source>
</evidence>
<evidence type="ECO:0000313" key="9">
    <source>
        <dbReference type="RefSeq" id="XP_010509208.1"/>
    </source>
</evidence>
<evidence type="ECO:0000259" key="6">
    <source>
        <dbReference type="Pfam" id="PF16040"/>
    </source>
</evidence>
<dbReference type="InterPro" id="IPR032008">
    <property type="entry name" value="APD1-4_N"/>
</dbReference>
<dbReference type="RefSeq" id="XP_010509208.1">
    <property type="nucleotide sequence ID" value="XM_010510906.2"/>
</dbReference>
<sequence length="365" mass="40889">MEVRMQMHHPILGYRSRNVDGQLHSPAEIKMYCFGLAMVLSVLGSVFLIVGVYGSQNIWLGPNSSILVEPSSIFVQSIKVKELDYSKPGIQLYGFYGSPPLNRLVNWSESRGFPVSYDSYKGWPYYFNRGTFVNITYTVKPKGAAVELVVDEGRQGLSSSWLNEIVFRRDIAWSWNLIQGSGMIQLEISKSSGYYVTVANLKKSKDVEVELTIDVRAVLYDTKQSLYNCTFSNGECTFKLNAMSLVGNSVVVTSPASSQGVSIDDEWCISISYEHRWIAYVIGIGLVFWFMFVATQCCCREEHLTENNDSARTPLLADKVEDGSCNEPLTNNDSNLEKSSIESDDDSDGSAYMVICDVDMYFPEA</sequence>
<keyword evidence="3" id="KW-0862">Zinc</keyword>
<evidence type="ECO:0000256" key="2">
    <source>
        <dbReference type="ARBA" id="ARBA00022771"/>
    </source>
</evidence>
<dbReference type="InterPro" id="IPR032010">
    <property type="entry name" value="APD1-4_M"/>
</dbReference>
<evidence type="ECO:0000313" key="8">
    <source>
        <dbReference type="Proteomes" id="UP000694864"/>
    </source>
</evidence>
<keyword evidence="5" id="KW-0472">Membrane</keyword>
<keyword evidence="2" id="KW-0863">Zinc-finger</keyword>
<feature type="region of interest" description="Disordered" evidence="4">
    <location>
        <begin position="324"/>
        <end position="348"/>
    </location>
</feature>
<keyword evidence="5" id="KW-1133">Transmembrane helix</keyword>
<gene>
    <name evidence="9" type="primary">LOC104785651</name>
</gene>